<dbReference type="InterPro" id="IPR043128">
    <property type="entry name" value="Rev_trsase/Diguanyl_cyclase"/>
</dbReference>
<dbReference type="Gene3D" id="3.30.70.270">
    <property type="match status" value="2"/>
</dbReference>
<dbReference type="AlphaFoldDB" id="A0AAW1YTH7"/>
<comment type="caution">
    <text evidence="1">The sequence shown here is derived from an EMBL/GenBank/DDBJ whole genome shotgun (WGS) entry which is preliminary data.</text>
</comment>
<gene>
    <name evidence="1" type="ORF">ABG768_018185</name>
</gene>
<dbReference type="Proteomes" id="UP001479290">
    <property type="component" value="Unassembled WGS sequence"/>
</dbReference>
<keyword evidence="2" id="KW-1185">Reference proteome</keyword>
<dbReference type="InterPro" id="IPR050951">
    <property type="entry name" value="Retrovirus_Pol_polyprotein"/>
</dbReference>
<dbReference type="PANTHER" id="PTHR37984">
    <property type="entry name" value="PROTEIN CBG26694"/>
    <property type="match status" value="1"/>
</dbReference>
<evidence type="ECO:0000313" key="1">
    <source>
        <dbReference type="EMBL" id="KAK9952340.1"/>
    </source>
</evidence>
<proteinExistence type="predicted"/>
<dbReference type="SUPFAM" id="SSF56672">
    <property type="entry name" value="DNA/RNA polymerases"/>
    <property type="match status" value="1"/>
</dbReference>
<organism evidence="1 2">
    <name type="scientific">Culter alburnus</name>
    <name type="common">Topmouth culter</name>
    <dbReference type="NCBI Taxonomy" id="194366"/>
    <lineage>
        <taxon>Eukaryota</taxon>
        <taxon>Metazoa</taxon>
        <taxon>Chordata</taxon>
        <taxon>Craniata</taxon>
        <taxon>Vertebrata</taxon>
        <taxon>Euteleostomi</taxon>
        <taxon>Actinopterygii</taxon>
        <taxon>Neopterygii</taxon>
        <taxon>Teleostei</taxon>
        <taxon>Ostariophysi</taxon>
        <taxon>Cypriniformes</taxon>
        <taxon>Xenocyprididae</taxon>
        <taxon>Xenocypridinae</taxon>
        <taxon>Culter</taxon>
    </lineage>
</organism>
<accession>A0AAW1YTH7</accession>
<reference evidence="1 2" key="1">
    <citation type="submission" date="2024-05" db="EMBL/GenBank/DDBJ databases">
        <title>A high-quality chromosomal-level genome assembly of Topmouth culter (Culter alburnus).</title>
        <authorList>
            <person name="Zhao H."/>
        </authorList>
    </citation>
    <scope>NUCLEOTIDE SEQUENCE [LARGE SCALE GENOMIC DNA]</scope>
    <source>
        <strain evidence="1">CATC2023</strain>
        <tissue evidence="1">Muscle</tissue>
    </source>
</reference>
<protein>
    <recommendedName>
        <fullName evidence="3">Reverse transcriptase/retrotransposon-derived protein RNase H-like domain-containing protein</fullName>
    </recommendedName>
</protein>
<evidence type="ECO:0000313" key="2">
    <source>
        <dbReference type="Proteomes" id="UP001479290"/>
    </source>
</evidence>
<sequence length="105" mass="11708">MLQQIDKAGLKLNTAKCHFRQPELSFLGHTLSGKGLRPDALHVPAVADTPPPSDDISLRSFLGLTSWYFKFIPNFATVVEPMCMLLRGSVPFMWSPEAQESFETV</sequence>
<dbReference type="PANTHER" id="PTHR37984:SF5">
    <property type="entry name" value="PROTEIN NYNRIN-LIKE"/>
    <property type="match status" value="1"/>
</dbReference>
<dbReference type="EMBL" id="JAWDJR010000024">
    <property type="protein sequence ID" value="KAK9952340.1"/>
    <property type="molecule type" value="Genomic_DNA"/>
</dbReference>
<dbReference type="InterPro" id="IPR043502">
    <property type="entry name" value="DNA/RNA_pol_sf"/>
</dbReference>
<name>A0AAW1YTH7_CULAL</name>
<evidence type="ECO:0008006" key="3">
    <source>
        <dbReference type="Google" id="ProtNLM"/>
    </source>
</evidence>